<sequence length="636" mass="72605">MKPVLLMICLLTGFLYAGAQDNYDASLIPKELLAHASTVIRDQQLSVRVESLDNTIVQVKSAITVLNKNGDEDAEIVLEYDKSRVIKSVKGMILNEFGKPINKFSEGDFEKQSAWDGFSLFLDDKIKYYKPAVSQYPYTVVYEYEMKLKQSLAFPQWEPVPGYGIAVQKSSFTFTCDKGFNIRYKENNFHNNLIKIEKKAETNTYSWSVSNLKAAKTEPFSPYYKNVIPYVQVAPEKFRYYGLDGSFTDWKTLGKWEYDKLLASRTELPAGTKEHVQELTKDIADPKLKAKKIYEFMQGKTHYVSVQVGIGGNQPFLASDVDQQNYGDCKALVNYTQALLKAVNIDSWYCVVKSGRRYKVNLLNDFASMDQGDHIILCIPFKNDTTWADCTSQTIPFGYLGDFTDDRNVLACTPEGGKLLHTPKYSVDDDLEKRKADFVINGDGGLSGAMTTTFYGANYDNRDEIVNEPVKEQYKIIQKIYPINNMDILGLDLKQDKSFRPFTTESIKLSARDYASLTDGKCFFMINSVNRIEEPPRQVPNRMNDVCINRGYTDLDDITYTIPPGYHLEKEPLNVKLDKPFGKFTATMELKGNQLTYRRKFQLFDGTYSKETYQDLVDFFQDVVDADEYTVSLVKS</sequence>
<dbReference type="KEGG" id="mgot:MgSA37_02433"/>
<dbReference type="InterPro" id="IPR038765">
    <property type="entry name" value="Papain-like_cys_pep_sf"/>
</dbReference>
<gene>
    <name evidence="1" type="ORF">MgSA37_02433</name>
</gene>
<proteinExistence type="predicted"/>
<dbReference type="AlphaFoldDB" id="A0A0X8X1X6"/>
<organism evidence="1 2">
    <name type="scientific">Mucilaginibacter gotjawali</name>
    <dbReference type="NCBI Taxonomy" id="1550579"/>
    <lineage>
        <taxon>Bacteria</taxon>
        <taxon>Pseudomonadati</taxon>
        <taxon>Bacteroidota</taxon>
        <taxon>Sphingobacteriia</taxon>
        <taxon>Sphingobacteriales</taxon>
        <taxon>Sphingobacteriaceae</taxon>
        <taxon>Mucilaginibacter</taxon>
    </lineage>
</organism>
<evidence type="ECO:0000313" key="2">
    <source>
        <dbReference type="Proteomes" id="UP000218263"/>
    </source>
</evidence>
<accession>A0A0X8X1X6</accession>
<dbReference type="SUPFAM" id="SSF54001">
    <property type="entry name" value="Cysteine proteinases"/>
    <property type="match status" value="1"/>
</dbReference>
<dbReference type="EMBL" id="AP017313">
    <property type="protein sequence ID" value="BAU54259.1"/>
    <property type="molecule type" value="Genomic_DNA"/>
</dbReference>
<evidence type="ECO:0000313" key="1">
    <source>
        <dbReference type="EMBL" id="BAU54259.1"/>
    </source>
</evidence>
<dbReference type="InterPro" id="IPR024618">
    <property type="entry name" value="DUF3857"/>
</dbReference>
<dbReference type="Gene3D" id="3.10.620.30">
    <property type="match status" value="1"/>
</dbReference>
<dbReference type="Gene3D" id="2.60.120.1130">
    <property type="match status" value="1"/>
</dbReference>
<keyword evidence="2" id="KW-1185">Reference proteome</keyword>
<name>A0A0X8X1X6_9SPHI</name>
<dbReference type="Pfam" id="PF12969">
    <property type="entry name" value="DUF3857"/>
    <property type="match status" value="1"/>
</dbReference>
<protein>
    <submittedName>
        <fullName evidence="1">Uncharacterized protein</fullName>
    </submittedName>
</protein>
<dbReference type="Proteomes" id="UP000218263">
    <property type="component" value="Chromosome"/>
</dbReference>
<dbReference type="RefSeq" id="WP_096352140.1">
    <property type="nucleotide sequence ID" value="NZ_AP017313.1"/>
</dbReference>
<dbReference type="Gene3D" id="2.60.40.3140">
    <property type="match status" value="1"/>
</dbReference>
<dbReference type="OrthoDB" id="8595007at2"/>
<reference evidence="1 2" key="1">
    <citation type="submission" date="2015-12" db="EMBL/GenBank/DDBJ databases">
        <title>Genome sequence of Mucilaginibacter gotjawali.</title>
        <authorList>
            <person name="Lee J.S."/>
            <person name="Lee K.C."/>
            <person name="Kim K.K."/>
            <person name="Lee B.W."/>
        </authorList>
    </citation>
    <scope>NUCLEOTIDE SEQUENCE [LARGE SCALE GENOMIC DNA]</scope>
    <source>
        <strain evidence="1 2">SA3-7</strain>
    </source>
</reference>